<evidence type="ECO:0000313" key="1">
    <source>
        <dbReference type="EMBL" id="SVD54914.1"/>
    </source>
</evidence>
<dbReference type="AlphaFoldDB" id="A0A382W8B7"/>
<feature type="non-terminal residue" evidence="1">
    <location>
        <position position="1"/>
    </location>
</feature>
<gene>
    <name evidence="1" type="ORF">METZ01_LOCUS407768</name>
</gene>
<dbReference type="EMBL" id="UINC01157752">
    <property type="protein sequence ID" value="SVD54914.1"/>
    <property type="molecule type" value="Genomic_DNA"/>
</dbReference>
<reference evidence="1" key="1">
    <citation type="submission" date="2018-05" db="EMBL/GenBank/DDBJ databases">
        <authorList>
            <person name="Lanie J.A."/>
            <person name="Ng W.-L."/>
            <person name="Kazmierczak K.M."/>
            <person name="Andrzejewski T.M."/>
            <person name="Davidsen T.M."/>
            <person name="Wayne K.J."/>
            <person name="Tettelin H."/>
            <person name="Glass J.I."/>
            <person name="Rusch D."/>
            <person name="Podicherti R."/>
            <person name="Tsui H.-C.T."/>
            <person name="Winkler M.E."/>
        </authorList>
    </citation>
    <scope>NUCLEOTIDE SEQUENCE</scope>
</reference>
<proteinExistence type="predicted"/>
<protein>
    <submittedName>
        <fullName evidence="1">Uncharacterized protein</fullName>
    </submittedName>
</protein>
<sequence length="93" mass="10740">VDRTEDLKEALEQANTLRQEALEETVAEANRRWAAEQPFSKAVQSDRWIGNWMIKQFGCSKSVAKNHVKEWIGTGYLIQEWCKPLRNNGLKGH</sequence>
<name>A0A382W8B7_9ZZZZ</name>
<organism evidence="1">
    <name type="scientific">marine metagenome</name>
    <dbReference type="NCBI Taxonomy" id="408172"/>
    <lineage>
        <taxon>unclassified sequences</taxon>
        <taxon>metagenomes</taxon>
        <taxon>ecological metagenomes</taxon>
    </lineage>
</organism>
<accession>A0A382W8B7</accession>